<dbReference type="EMBL" id="BARS01023480">
    <property type="protein sequence ID" value="GAG11967.1"/>
    <property type="molecule type" value="Genomic_DNA"/>
</dbReference>
<gene>
    <name evidence="1" type="ORF">S01H1_37384</name>
</gene>
<organism evidence="1">
    <name type="scientific">marine sediment metagenome</name>
    <dbReference type="NCBI Taxonomy" id="412755"/>
    <lineage>
        <taxon>unclassified sequences</taxon>
        <taxon>metagenomes</taxon>
        <taxon>ecological metagenomes</taxon>
    </lineage>
</organism>
<sequence>MINRTCVSNMASGLPWKAFMGMAVACPLDFPLGTKVIIPTLGREYICLDRGSMVCSGGVCDFDVLDEEISFDGGLFETIIEVPGW</sequence>
<reference evidence="1" key="1">
    <citation type="journal article" date="2014" name="Front. Microbiol.">
        <title>High frequency of phylogenetically diverse reductive dehalogenase-homologous genes in deep subseafloor sedimentary metagenomes.</title>
        <authorList>
            <person name="Kawai M."/>
            <person name="Futagami T."/>
            <person name="Toyoda A."/>
            <person name="Takaki Y."/>
            <person name="Nishi S."/>
            <person name="Hori S."/>
            <person name="Arai W."/>
            <person name="Tsubouchi T."/>
            <person name="Morono Y."/>
            <person name="Uchiyama I."/>
            <person name="Ito T."/>
            <person name="Fujiyama A."/>
            <person name="Inagaki F."/>
            <person name="Takami H."/>
        </authorList>
    </citation>
    <scope>NUCLEOTIDE SEQUENCE</scope>
    <source>
        <strain evidence="1">Expedition CK06-06</strain>
    </source>
</reference>
<name>X0VLC4_9ZZZZ</name>
<evidence type="ECO:0000313" key="1">
    <source>
        <dbReference type="EMBL" id="GAG11967.1"/>
    </source>
</evidence>
<protein>
    <submittedName>
        <fullName evidence="1">Uncharacterized protein</fullName>
    </submittedName>
</protein>
<accession>X0VLC4</accession>
<dbReference type="AlphaFoldDB" id="X0VLC4"/>
<comment type="caution">
    <text evidence="1">The sequence shown here is derived from an EMBL/GenBank/DDBJ whole genome shotgun (WGS) entry which is preliminary data.</text>
</comment>
<proteinExistence type="predicted"/>